<reference evidence="1" key="1">
    <citation type="journal article" date="2020" name="mSystems">
        <title>Genome- and Community-Level Interaction Insights into Carbon Utilization and Element Cycling Functions of Hydrothermarchaeota in Hydrothermal Sediment.</title>
        <authorList>
            <person name="Zhou Z."/>
            <person name="Liu Y."/>
            <person name="Xu W."/>
            <person name="Pan J."/>
            <person name="Luo Z.H."/>
            <person name="Li M."/>
        </authorList>
    </citation>
    <scope>NUCLEOTIDE SEQUENCE [LARGE SCALE GENOMIC DNA]</scope>
    <source>
        <strain evidence="1">SpSt-125</strain>
    </source>
</reference>
<comment type="caution">
    <text evidence="1">The sequence shown here is derived from an EMBL/GenBank/DDBJ whole genome shotgun (WGS) entry which is preliminary data.</text>
</comment>
<dbReference type="AlphaFoldDB" id="A0A7J2U139"/>
<accession>A0A7J2U139</accession>
<proteinExistence type="predicted"/>
<sequence>MNLKFIRKAIEELLMKNLNRVNVDVIYDVYVEFVKEFASGIDKRFKNVEKWDIEMLDEAVDAISDSLGGSAKVYEVWDEIWDAKIERRDVETNVIKSILDIIDLAEKKYGRKTIDK</sequence>
<organism evidence="1">
    <name type="scientific">Ignisphaera aggregans</name>
    <dbReference type="NCBI Taxonomy" id="334771"/>
    <lineage>
        <taxon>Archaea</taxon>
        <taxon>Thermoproteota</taxon>
        <taxon>Thermoprotei</taxon>
        <taxon>Desulfurococcales</taxon>
        <taxon>Desulfurococcaceae</taxon>
        <taxon>Ignisphaera</taxon>
    </lineage>
</organism>
<name>A0A7J2U139_9CREN</name>
<protein>
    <submittedName>
        <fullName evidence="1">Uncharacterized protein</fullName>
    </submittedName>
</protein>
<gene>
    <name evidence="1" type="ORF">ENO26_00880</name>
</gene>
<dbReference type="EMBL" id="DSEU01000004">
    <property type="protein sequence ID" value="HEM66125.1"/>
    <property type="molecule type" value="Genomic_DNA"/>
</dbReference>
<evidence type="ECO:0000313" key="1">
    <source>
        <dbReference type="EMBL" id="HEM66125.1"/>
    </source>
</evidence>